<evidence type="ECO:0000256" key="4">
    <source>
        <dbReference type="ARBA" id="ARBA00022679"/>
    </source>
</evidence>
<evidence type="ECO:0000256" key="1">
    <source>
        <dbReference type="ARBA" id="ARBA00000085"/>
    </source>
</evidence>
<feature type="domain" description="PAS" evidence="8">
    <location>
        <begin position="1041"/>
        <end position="1111"/>
    </location>
</feature>
<dbReference type="InterPro" id="IPR005467">
    <property type="entry name" value="His_kinase_dom"/>
</dbReference>
<dbReference type="SMART" id="SM00387">
    <property type="entry name" value="HATPase_c"/>
    <property type="match status" value="1"/>
</dbReference>
<evidence type="ECO:0000259" key="8">
    <source>
        <dbReference type="PROSITE" id="PS50112"/>
    </source>
</evidence>
<dbReference type="Gene3D" id="3.30.450.20">
    <property type="entry name" value="PAS domain"/>
    <property type="match status" value="1"/>
</dbReference>
<keyword evidence="3" id="KW-0597">Phosphoprotein</keyword>
<feature type="compositionally biased region" description="Low complexity" evidence="6">
    <location>
        <begin position="627"/>
        <end position="643"/>
    </location>
</feature>
<dbReference type="SMART" id="SM00091">
    <property type="entry name" value="PAS"/>
    <property type="match status" value="3"/>
</dbReference>
<feature type="compositionally biased region" description="Acidic residues" evidence="6">
    <location>
        <begin position="761"/>
        <end position="772"/>
    </location>
</feature>
<dbReference type="InterPro" id="IPR004358">
    <property type="entry name" value="Sig_transdc_His_kin-like_C"/>
</dbReference>
<evidence type="ECO:0000256" key="6">
    <source>
        <dbReference type="SAM" id="MobiDB-lite"/>
    </source>
</evidence>
<dbReference type="SUPFAM" id="SSF55785">
    <property type="entry name" value="PYP-like sensor domain (PAS domain)"/>
    <property type="match status" value="1"/>
</dbReference>
<sequence>MRRTVETAFTLMTVAEVGESLFASRPVMVVDGASYGLLFLNAAAAERVGASDLATVFGRPPALPAAILTQLARFGARAAVGRRQTELVTHRDGLTPVVTACTMTRLPDLDEAPVLLLELPARPGAPGDIAASLALLADPARLLAAFDADGEVLSASGDYALLDGVQDAIEDFVVAAANRPLARTRVAAADGMAEAMVARIGGTRDLRIIAIERVATPAAAGALEVSDAKAVGDAPAVEDSPAIATRADGTADPVPARTAAPARPAPDYRDLGEPDHLLDPIFFALSPVPGPEDFSSWAAEPAATPEPATARTSAADEAEADADDALFAGFAAPLPHAPLYPGATSDDLRLAVDLVTHPPEALSPPTVLPDPAPDAEPDVALEPAVATEPADAAALAIPPAAPAATGAAASRDGDRLPSLFRFVPEARPSRFVWRMDSAGRFTFVSDDLARAVGPQAAALAGLTWAEARARLELDPDDRVAEALGRRQTWTVRDLAWPVEGQALRVPVDLTALPTLARDRSFEGYQGFGLCRTGAPLPDPDATGERLAALVAASDEIEPSARPGAHAAETGPDRGAGPAAIDAAGGDAPDEVEPRRSEDPGPAVDEAAFAGEIVARTEIAPEDRQAEAADAPASDDAPGPATAALPAGDWAAAELTVGDRAAGDRAADDRVVVSPVYPVPAEIVDGTRLPADAEPAAGTQAERLFRPSDSGRVVTVPANRGSRVVTLPGAHRVAIDTHRLSAPERIAFRQIAAALGARLEGDDAGSDSEEPEPGPEPGSEPGSEAPAGFDATRSGQPDAVAPAEIAHPSPGGTSAAIGSAQTTIAPGGFAPSGSGSGSAAIMAFARPAASAASAPEPAAEIEPATAIEPLAAPSVAAQSSAIQSLSAPSSAAQPVVAQSSVAQPATSGDDDVRLASRILDRLPVGCAVLREDDLVYVNGAFLTLTGYADLADLEASGGLDVLFAGEHVGRRFAEEGRTRPVPVLTRTGEVVPVAARLAPVPWGAGPALLLTLDRLPRPIAEAAGETASGRAALEALGEARERSAELEAIVDTATDGVIMLDGDGQVLSANRAAEALFGMDRAEMMGQGLDELLAPESRRSAQDYLDGLARNGVASVLNDGREVIGQVRPEGLIPLFMTIGRISSGAGSKFCAVLRDITQWKKSEEELTGARRRAEEASMHKSEFLAKISHEIRTPLNAIIGFSEVMLDERFGPVGTERYKDYLRDIHSSGSHIMSLINDLLDLSKVEAGKLELTFEAVSLADLAAECVAMMQPQANRERIIIRTSLPGSVPPVVADSRSVRQIVLNLLSNAVKFTPAGGQVIVSAALEDSGEVVLRVRDTGYGMTEKEIQAALEPFRQLHTARARSTGTGLGLPLTKALVEANRAAFRIDSAVNQGTLVTVTFPVTRVLAG</sequence>
<dbReference type="STRING" id="665126.ABB55_05800"/>
<dbReference type="SMART" id="SM00388">
    <property type="entry name" value="HisKA"/>
    <property type="match status" value="1"/>
</dbReference>
<dbReference type="InterPro" id="IPR000014">
    <property type="entry name" value="PAS"/>
</dbReference>
<dbReference type="NCBIfam" id="TIGR00229">
    <property type="entry name" value="sensory_box"/>
    <property type="match status" value="1"/>
</dbReference>
<feature type="compositionally biased region" description="Low complexity" evidence="6">
    <location>
        <begin position="572"/>
        <end position="586"/>
    </location>
</feature>
<feature type="region of interest" description="Disordered" evidence="6">
    <location>
        <begin position="243"/>
        <end position="271"/>
    </location>
</feature>
<evidence type="ECO:0000256" key="3">
    <source>
        <dbReference type="ARBA" id="ARBA00022553"/>
    </source>
</evidence>
<dbReference type="GO" id="GO:0006355">
    <property type="term" value="P:regulation of DNA-templated transcription"/>
    <property type="evidence" value="ECO:0007669"/>
    <property type="project" value="InterPro"/>
</dbReference>
<protein>
    <recommendedName>
        <fullName evidence="2">histidine kinase</fullName>
        <ecNumber evidence="2">2.7.13.3</ecNumber>
    </recommendedName>
</protein>
<dbReference type="EMBL" id="LJYW01000001">
    <property type="protein sequence ID" value="KPL51802.1"/>
    <property type="molecule type" value="Genomic_DNA"/>
</dbReference>
<keyword evidence="5" id="KW-0418">Kinase</keyword>
<gene>
    <name evidence="9" type="ORF">ABB55_05800</name>
</gene>
<feature type="compositionally biased region" description="Low complexity" evidence="6">
    <location>
        <begin position="295"/>
        <end position="315"/>
    </location>
</feature>
<dbReference type="InterPro" id="IPR013767">
    <property type="entry name" value="PAS_fold"/>
</dbReference>
<dbReference type="GO" id="GO:0005886">
    <property type="term" value="C:plasma membrane"/>
    <property type="evidence" value="ECO:0007669"/>
    <property type="project" value="TreeGrafter"/>
</dbReference>
<comment type="catalytic activity">
    <reaction evidence="1">
        <text>ATP + protein L-histidine = ADP + protein N-phospho-L-histidine.</text>
        <dbReference type="EC" id="2.7.13.3"/>
    </reaction>
</comment>
<dbReference type="GO" id="GO:0000155">
    <property type="term" value="F:phosphorelay sensor kinase activity"/>
    <property type="evidence" value="ECO:0007669"/>
    <property type="project" value="InterPro"/>
</dbReference>
<keyword evidence="10" id="KW-1185">Reference proteome</keyword>
<dbReference type="InterPro" id="IPR003594">
    <property type="entry name" value="HATPase_dom"/>
</dbReference>
<feature type="region of interest" description="Disordered" evidence="6">
    <location>
        <begin position="293"/>
        <end position="315"/>
    </location>
</feature>
<dbReference type="Pfam" id="PF00512">
    <property type="entry name" value="HisKA"/>
    <property type="match status" value="1"/>
</dbReference>
<feature type="compositionally biased region" description="Low complexity" evidence="6">
    <location>
        <begin position="250"/>
        <end position="262"/>
    </location>
</feature>
<feature type="region of interest" description="Disordered" evidence="6">
    <location>
        <begin position="622"/>
        <end position="643"/>
    </location>
</feature>
<dbReference type="SUPFAM" id="SSF55874">
    <property type="entry name" value="ATPase domain of HSP90 chaperone/DNA topoisomerase II/histidine kinase"/>
    <property type="match status" value="1"/>
</dbReference>
<dbReference type="Proteomes" id="UP000048984">
    <property type="component" value="Unassembled WGS sequence"/>
</dbReference>
<dbReference type="RefSeq" id="WP_054357965.1">
    <property type="nucleotide sequence ID" value="NZ_LJYW01000001.1"/>
</dbReference>
<dbReference type="EC" id="2.7.13.3" evidence="2"/>
<dbReference type="CDD" id="cd00082">
    <property type="entry name" value="HisKA"/>
    <property type="match status" value="1"/>
</dbReference>
<feature type="domain" description="Histidine kinase" evidence="7">
    <location>
        <begin position="1186"/>
        <end position="1406"/>
    </location>
</feature>
<evidence type="ECO:0000256" key="2">
    <source>
        <dbReference type="ARBA" id="ARBA00012438"/>
    </source>
</evidence>
<dbReference type="PROSITE" id="PS50112">
    <property type="entry name" value="PAS"/>
    <property type="match status" value="1"/>
</dbReference>
<dbReference type="InterPro" id="IPR036890">
    <property type="entry name" value="HATPase_C_sf"/>
</dbReference>
<dbReference type="CDD" id="cd00130">
    <property type="entry name" value="PAS"/>
    <property type="match status" value="1"/>
</dbReference>
<reference evidence="9 10" key="1">
    <citation type="submission" date="2015-09" db="EMBL/GenBank/DDBJ databases">
        <authorList>
            <person name="Jackson K.R."/>
            <person name="Lunt B.L."/>
            <person name="Fisher J.N.B."/>
            <person name="Gardner A.V."/>
            <person name="Bailey M.E."/>
            <person name="Deus L.M."/>
            <person name="Earl A.S."/>
            <person name="Gibby P.D."/>
            <person name="Hartmann K.A."/>
            <person name="Liu J.E."/>
            <person name="Manci A.M."/>
            <person name="Nielsen D.A."/>
            <person name="Solomon M.B."/>
            <person name="Breakwell D.P."/>
            <person name="Burnett S.H."/>
            <person name="Grose J.H."/>
        </authorList>
    </citation>
    <scope>NUCLEOTIDE SEQUENCE [LARGE SCALE GENOMIC DNA]</scope>
    <source>
        <strain evidence="9 10">16</strain>
    </source>
</reference>
<dbReference type="PANTHER" id="PTHR43047">
    <property type="entry name" value="TWO-COMPONENT HISTIDINE PROTEIN KINASE"/>
    <property type="match status" value="1"/>
</dbReference>
<dbReference type="Gene3D" id="3.30.565.10">
    <property type="entry name" value="Histidine kinase-like ATPase, C-terminal domain"/>
    <property type="match status" value="1"/>
</dbReference>
<dbReference type="PROSITE" id="PS50109">
    <property type="entry name" value="HIS_KIN"/>
    <property type="match status" value="1"/>
</dbReference>
<dbReference type="InterPro" id="IPR035965">
    <property type="entry name" value="PAS-like_dom_sf"/>
</dbReference>
<dbReference type="Pfam" id="PF00989">
    <property type="entry name" value="PAS"/>
    <property type="match status" value="1"/>
</dbReference>
<dbReference type="Gene3D" id="1.10.287.130">
    <property type="match status" value="1"/>
</dbReference>
<feature type="compositionally biased region" description="Low complexity" evidence="6">
    <location>
        <begin position="776"/>
        <end position="787"/>
    </location>
</feature>
<dbReference type="PANTHER" id="PTHR43047:SF72">
    <property type="entry name" value="OSMOSENSING HISTIDINE PROTEIN KINASE SLN1"/>
    <property type="match status" value="1"/>
</dbReference>
<dbReference type="GO" id="GO:0009927">
    <property type="term" value="F:histidine phosphotransfer kinase activity"/>
    <property type="evidence" value="ECO:0007669"/>
    <property type="project" value="TreeGrafter"/>
</dbReference>
<organism evidence="9 10">
    <name type="scientific">Prosthecodimorpha hirschii</name>
    <dbReference type="NCBI Taxonomy" id="665126"/>
    <lineage>
        <taxon>Bacteria</taxon>
        <taxon>Pseudomonadati</taxon>
        <taxon>Pseudomonadota</taxon>
        <taxon>Alphaproteobacteria</taxon>
        <taxon>Hyphomicrobiales</taxon>
        <taxon>Ancalomicrobiaceae</taxon>
        <taxon>Prosthecodimorpha</taxon>
    </lineage>
</organism>
<comment type="caution">
    <text evidence="9">The sequence shown here is derived from an EMBL/GenBank/DDBJ whole genome shotgun (WGS) entry which is preliminary data.</text>
</comment>
<evidence type="ECO:0000259" key="7">
    <source>
        <dbReference type="PROSITE" id="PS50109"/>
    </source>
</evidence>
<dbReference type="PRINTS" id="PR00344">
    <property type="entry name" value="BCTRLSENSOR"/>
</dbReference>
<feature type="region of interest" description="Disordered" evidence="6">
    <location>
        <begin position="554"/>
        <end position="602"/>
    </location>
</feature>
<evidence type="ECO:0000313" key="9">
    <source>
        <dbReference type="EMBL" id="KPL51802.1"/>
    </source>
</evidence>
<evidence type="ECO:0000313" key="10">
    <source>
        <dbReference type="Proteomes" id="UP000048984"/>
    </source>
</evidence>
<name>A0A0P6VIA1_9HYPH</name>
<keyword evidence="4" id="KW-0808">Transferase</keyword>
<dbReference type="Pfam" id="PF13188">
    <property type="entry name" value="PAS_8"/>
    <property type="match status" value="1"/>
</dbReference>
<reference evidence="9 10" key="2">
    <citation type="submission" date="2015-10" db="EMBL/GenBank/DDBJ databases">
        <title>Draft Genome Sequence of Prosthecomicrobium hirschii ATCC 27832.</title>
        <authorList>
            <person name="Daniel J."/>
            <person name="Givan S.A."/>
            <person name="Brun Y.V."/>
            <person name="Brown P.J."/>
        </authorList>
    </citation>
    <scope>NUCLEOTIDE SEQUENCE [LARGE SCALE GENOMIC DNA]</scope>
    <source>
        <strain evidence="9 10">16</strain>
    </source>
</reference>
<dbReference type="Pfam" id="PF02518">
    <property type="entry name" value="HATPase_c"/>
    <property type="match status" value="1"/>
</dbReference>
<evidence type="ECO:0000256" key="5">
    <source>
        <dbReference type="ARBA" id="ARBA00022777"/>
    </source>
</evidence>
<accession>A0A0P6VIA1</accession>
<dbReference type="SUPFAM" id="SSF47384">
    <property type="entry name" value="Homodimeric domain of signal transducing histidine kinase"/>
    <property type="match status" value="1"/>
</dbReference>
<dbReference type="InterPro" id="IPR036097">
    <property type="entry name" value="HisK_dim/P_sf"/>
</dbReference>
<feature type="region of interest" description="Disordered" evidence="6">
    <location>
        <begin position="758"/>
        <end position="817"/>
    </location>
</feature>
<dbReference type="InterPro" id="IPR003661">
    <property type="entry name" value="HisK_dim/P_dom"/>
</dbReference>
<proteinExistence type="predicted"/>